<organism evidence="2">
    <name type="scientific">Phaeomonas parva</name>
    <dbReference type="NCBI Taxonomy" id="124430"/>
    <lineage>
        <taxon>Eukaryota</taxon>
        <taxon>Sar</taxon>
        <taxon>Stramenopiles</taxon>
        <taxon>Ochrophyta</taxon>
        <taxon>Pinguiophyceae</taxon>
        <taxon>Pinguiochrysidales</taxon>
        <taxon>Pinguiochrysidaceae</taxon>
        <taxon>Phaeomonas</taxon>
    </lineage>
</organism>
<dbReference type="Gene3D" id="2.60.120.290">
    <property type="entry name" value="Spermadhesin, CUB domain"/>
    <property type="match status" value="1"/>
</dbReference>
<sequence length="636" mass="70897">MMEGDGVETVALGGGRGNDERGSQGLKRDESLRQASAHKEVEDSEDGSDVGDVEASAVGHLQVQESSRYLQPRASVLNAADAVVLQAGAPDKVRALFRLQTKEVMPPSTPADAELSRIVRQAQERLDGWLRERLDGAAARRIHEMEKAMLQDQAEEAAARAAAAHEGYIIESPHPYPDNSNVWHKIEILGAKYLKIWFSAQTATEATHDYVTFHAEYDDTSRTFGDAKYSGPQSSNNFPREDDALYIPLSRVWVHFVSDGSTNDWGYKILFDDASDYTPPLSNEEIYAAGVRRQGAVEFESPHPYPDDANDIVKIEIPGADRIGIVFHEETTTEKRYDFVQFVADEQGAQELSERYSGGRSGSVKNFPGIGGKPAFEADCASLFYKFASDGSNNDWGFRFVAFPLFDFFRAMKERESTDSWATQHPYGADGEIHFNLVVPEAAAIKVAFHPRSQTESRYDYVKLFTDLQRTEVLYRPTDNADSFSGDRGKRNWPTLNDPITINGSRIYGIFNSDSETQSWGVEIVAWDADDSIPRDPFDPDAQRPSVVEEEAPPAPLLGGTPDAERQGGVEEQKGDLAHGSAWGRGYRKLLVSQKTDSPQRRKKERAIAANAMLHLGMEISLAYRTRYLRVPQERR</sequence>
<feature type="compositionally biased region" description="Acidic residues" evidence="1">
    <location>
        <begin position="42"/>
        <end position="52"/>
    </location>
</feature>
<protein>
    <recommendedName>
        <fullName evidence="3">CUB domain-containing protein</fullName>
    </recommendedName>
</protein>
<dbReference type="EMBL" id="HBGJ01018296">
    <property type="protein sequence ID" value="CAD9253324.1"/>
    <property type="molecule type" value="Transcribed_RNA"/>
</dbReference>
<evidence type="ECO:0000256" key="1">
    <source>
        <dbReference type="SAM" id="MobiDB-lite"/>
    </source>
</evidence>
<dbReference type="InterPro" id="IPR040099">
    <property type="entry name" value="ZZEF1"/>
</dbReference>
<evidence type="ECO:0008006" key="3">
    <source>
        <dbReference type="Google" id="ProtNLM"/>
    </source>
</evidence>
<dbReference type="SUPFAM" id="SSF49854">
    <property type="entry name" value="Spermadhesin, CUB domain"/>
    <property type="match status" value="1"/>
</dbReference>
<feature type="compositionally biased region" description="Basic and acidic residues" evidence="1">
    <location>
        <begin position="17"/>
        <end position="41"/>
    </location>
</feature>
<name>A0A6U4FM67_9STRA</name>
<feature type="region of interest" description="Disordered" evidence="1">
    <location>
        <begin position="533"/>
        <end position="580"/>
    </location>
</feature>
<proteinExistence type="predicted"/>
<gene>
    <name evidence="2" type="ORF">PPAR1163_LOCUS11691</name>
</gene>
<dbReference type="PANTHER" id="PTHR22772">
    <property type="entry name" value="NOVEL ZZ TYPE ZINC FINGER DOMAIN CONTAINING PROTEIN"/>
    <property type="match status" value="1"/>
</dbReference>
<dbReference type="AlphaFoldDB" id="A0A6U4FM67"/>
<evidence type="ECO:0000313" key="2">
    <source>
        <dbReference type="EMBL" id="CAD9253324.1"/>
    </source>
</evidence>
<feature type="region of interest" description="Disordered" evidence="1">
    <location>
        <begin position="1"/>
        <end position="52"/>
    </location>
</feature>
<feature type="compositionally biased region" description="Basic and acidic residues" evidence="1">
    <location>
        <begin position="563"/>
        <end position="577"/>
    </location>
</feature>
<accession>A0A6U4FM67</accession>
<dbReference type="PANTHER" id="PTHR22772:SF4">
    <property type="entry name" value="ZINC FINGER ZZ-TYPE AND EF-HAND DOMAIN-CONTAINING PROTEIN 1"/>
    <property type="match status" value="1"/>
</dbReference>
<dbReference type="InterPro" id="IPR035914">
    <property type="entry name" value="Sperma_CUB_dom_sf"/>
</dbReference>
<reference evidence="2" key="1">
    <citation type="submission" date="2021-01" db="EMBL/GenBank/DDBJ databases">
        <authorList>
            <person name="Corre E."/>
            <person name="Pelletier E."/>
            <person name="Niang G."/>
            <person name="Scheremetjew M."/>
            <person name="Finn R."/>
            <person name="Kale V."/>
            <person name="Holt S."/>
            <person name="Cochrane G."/>
            <person name="Meng A."/>
            <person name="Brown T."/>
            <person name="Cohen L."/>
        </authorList>
    </citation>
    <scope>NUCLEOTIDE SEQUENCE</scope>
    <source>
        <strain evidence="2">CCMP2877</strain>
    </source>
</reference>
<feature type="compositionally biased region" description="Basic and acidic residues" evidence="1">
    <location>
        <begin position="533"/>
        <end position="542"/>
    </location>
</feature>